<organism evidence="5 6">
    <name type="scientific">Verminephrobacter eiseniae (strain EF01-2)</name>
    <dbReference type="NCBI Taxonomy" id="391735"/>
    <lineage>
        <taxon>Bacteria</taxon>
        <taxon>Pseudomonadati</taxon>
        <taxon>Pseudomonadota</taxon>
        <taxon>Betaproteobacteria</taxon>
        <taxon>Burkholderiales</taxon>
        <taxon>Comamonadaceae</taxon>
        <taxon>Verminephrobacter</taxon>
    </lineage>
</organism>
<evidence type="ECO:0000256" key="2">
    <source>
        <dbReference type="ARBA" id="ARBA00022630"/>
    </source>
</evidence>
<dbReference type="KEGG" id="vei:Veis_4632"/>
<dbReference type="RefSeq" id="WP_011812312.1">
    <property type="nucleotide sequence ID" value="NC_008786.1"/>
</dbReference>
<protein>
    <submittedName>
        <fullName evidence="5">Monooxygenase, FAD-binding</fullName>
    </submittedName>
</protein>
<name>A1WRS2_VEREI</name>
<keyword evidence="5" id="KW-0503">Monooxygenase</keyword>
<dbReference type="GeneID" id="76462920"/>
<dbReference type="GO" id="GO:0016709">
    <property type="term" value="F:oxidoreductase activity, acting on paired donors, with incorporation or reduction of molecular oxygen, NAD(P)H as one donor, and incorporation of one atom of oxygen"/>
    <property type="evidence" value="ECO:0007669"/>
    <property type="project" value="UniProtKB-ARBA"/>
</dbReference>
<dbReference type="eggNOG" id="COG0654">
    <property type="taxonomic scope" value="Bacteria"/>
</dbReference>
<dbReference type="PRINTS" id="PR00420">
    <property type="entry name" value="RNGMNOXGNASE"/>
</dbReference>
<proteinExistence type="predicted"/>
<dbReference type="InterPro" id="IPR050641">
    <property type="entry name" value="RIFMO-like"/>
</dbReference>
<reference evidence="6" key="1">
    <citation type="submission" date="2006-12" db="EMBL/GenBank/DDBJ databases">
        <title>Complete sequence of chromosome 1 of Verminephrobacter eiseniae EF01-2.</title>
        <authorList>
            <person name="Copeland A."/>
            <person name="Lucas S."/>
            <person name="Lapidus A."/>
            <person name="Barry K."/>
            <person name="Detter J.C."/>
            <person name="Glavina del Rio T."/>
            <person name="Dalin E."/>
            <person name="Tice H."/>
            <person name="Pitluck S."/>
            <person name="Chertkov O."/>
            <person name="Brettin T."/>
            <person name="Bruce D."/>
            <person name="Han C."/>
            <person name="Tapia R."/>
            <person name="Gilna P."/>
            <person name="Schmutz J."/>
            <person name="Larimer F."/>
            <person name="Land M."/>
            <person name="Hauser L."/>
            <person name="Kyrpides N."/>
            <person name="Kim E."/>
            <person name="Stahl D."/>
            <person name="Richardson P."/>
        </authorList>
    </citation>
    <scope>NUCLEOTIDE SEQUENCE [LARGE SCALE GENOMIC DNA]</scope>
    <source>
        <strain evidence="6">EF01-2</strain>
    </source>
</reference>
<dbReference type="GO" id="GO:0071949">
    <property type="term" value="F:FAD binding"/>
    <property type="evidence" value="ECO:0007669"/>
    <property type="project" value="InterPro"/>
</dbReference>
<dbReference type="Gene3D" id="3.30.70.2450">
    <property type="match status" value="1"/>
</dbReference>
<comment type="cofactor">
    <cofactor evidence="1">
        <name>FAD</name>
        <dbReference type="ChEBI" id="CHEBI:57692"/>
    </cofactor>
</comment>
<dbReference type="STRING" id="391735.Veis_4632"/>
<dbReference type="Gene3D" id="3.50.50.60">
    <property type="entry name" value="FAD/NAD(P)-binding domain"/>
    <property type="match status" value="1"/>
</dbReference>
<dbReference type="NCBIfam" id="NF006002">
    <property type="entry name" value="PRK08132.1"/>
    <property type="match status" value="1"/>
</dbReference>
<evidence type="ECO:0000313" key="5">
    <source>
        <dbReference type="EMBL" id="ABM60329.1"/>
    </source>
</evidence>
<keyword evidence="5" id="KW-0560">Oxidoreductase</keyword>
<dbReference type="PANTHER" id="PTHR43004:SF19">
    <property type="entry name" value="BINDING MONOOXYGENASE, PUTATIVE (JCVI)-RELATED"/>
    <property type="match status" value="1"/>
</dbReference>
<keyword evidence="2" id="KW-0285">Flavoprotein</keyword>
<keyword evidence="6" id="KW-1185">Reference proteome</keyword>
<dbReference type="Proteomes" id="UP000000374">
    <property type="component" value="Chromosome"/>
</dbReference>
<sequence>MPLEKIGPFEYRRFEPTLPAFDKVGHEAKRHQVLVVGGGPVGLATALGLANWGIRSVVVEADDSVCEGSRAACISRRSLEILERLGAVSPFLRKGLPWTRGRSFYGVQEVLVFDMPTGTGDKYPPMINLEQYYIEQYLLDSIDDVNARSPGMVEIRWASKVVECSPGSNGVELRVENALGNYQTEADWIVACDGGQSFVRSSLGLELKGIGYQGRYAIVDIELASDQPAERRAWFDPPWARGTTILMHRQPDDIWRVDYQLAAGLDAAQVLQPEQIRQFVQTHLDAIGEGHLPWTPVWTSLYRAGAMTLDAYRHGRILFAGNAAHAMPIFGVRGLNSGFDDADNLIWKLATVVKGLGTEALLDSYSSERVQAFHINAESAMRSTEFMSPPHGGFELMREACLSLAGRHTGIARLANPRQTHAITYAASPLSSDGRGGAGDWPLGAPLAEAVVPGGGHLTDLLARNAFTLLAFGPCPAMDGVAAAVESPDWPYLPCVCVTVQTDPAALPVPFNPPEGPDVVYLVRPDGHLCGRWDSPSAETVLAAIEVACGAEKRTLT</sequence>
<dbReference type="SUPFAM" id="SSF51905">
    <property type="entry name" value="FAD/NAD(P)-binding domain"/>
    <property type="match status" value="1"/>
</dbReference>
<dbReference type="InterPro" id="IPR002938">
    <property type="entry name" value="FAD-bd"/>
</dbReference>
<evidence type="ECO:0000313" key="6">
    <source>
        <dbReference type="Proteomes" id="UP000000374"/>
    </source>
</evidence>
<evidence type="ECO:0000259" key="4">
    <source>
        <dbReference type="Pfam" id="PF01494"/>
    </source>
</evidence>
<dbReference type="AlphaFoldDB" id="A1WRS2"/>
<gene>
    <name evidence="5" type="ordered locus">Veis_4632</name>
</gene>
<dbReference type="PANTHER" id="PTHR43004">
    <property type="entry name" value="TRK SYSTEM POTASSIUM UPTAKE PROTEIN"/>
    <property type="match status" value="1"/>
</dbReference>
<dbReference type="Pfam" id="PF01494">
    <property type="entry name" value="FAD_binding_3"/>
    <property type="match status" value="1"/>
</dbReference>
<evidence type="ECO:0000256" key="3">
    <source>
        <dbReference type="ARBA" id="ARBA00022827"/>
    </source>
</evidence>
<dbReference type="Gene3D" id="3.40.30.120">
    <property type="match status" value="1"/>
</dbReference>
<dbReference type="OrthoDB" id="3443359at2"/>
<feature type="domain" description="FAD-binding" evidence="4">
    <location>
        <begin position="31"/>
        <end position="371"/>
    </location>
</feature>
<dbReference type="EMBL" id="CP000542">
    <property type="protein sequence ID" value="ABM60329.1"/>
    <property type="molecule type" value="Genomic_DNA"/>
</dbReference>
<accession>A1WRS2</accession>
<dbReference type="HOGENOM" id="CLU_009665_20_2_4"/>
<dbReference type="InterPro" id="IPR036188">
    <property type="entry name" value="FAD/NAD-bd_sf"/>
</dbReference>
<keyword evidence="3" id="KW-0274">FAD</keyword>
<evidence type="ECO:0000256" key="1">
    <source>
        <dbReference type="ARBA" id="ARBA00001974"/>
    </source>
</evidence>